<dbReference type="Proteomes" id="UP000316213">
    <property type="component" value="Unassembled WGS sequence"/>
</dbReference>
<reference evidence="2 3" key="1">
    <citation type="submission" date="2019-02" db="EMBL/GenBank/DDBJ databases">
        <title>Deep-cultivation of Planctomycetes and their phenomic and genomic characterization uncovers novel biology.</title>
        <authorList>
            <person name="Wiegand S."/>
            <person name="Jogler M."/>
            <person name="Boedeker C."/>
            <person name="Pinto D."/>
            <person name="Vollmers J."/>
            <person name="Rivas-Marin E."/>
            <person name="Kohn T."/>
            <person name="Peeters S.H."/>
            <person name="Heuer A."/>
            <person name="Rast P."/>
            <person name="Oberbeckmann S."/>
            <person name="Bunk B."/>
            <person name="Jeske O."/>
            <person name="Meyerdierks A."/>
            <person name="Storesund J.E."/>
            <person name="Kallscheuer N."/>
            <person name="Luecker S."/>
            <person name="Lage O.M."/>
            <person name="Pohl T."/>
            <person name="Merkel B.J."/>
            <person name="Hornburger P."/>
            <person name="Mueller R.-W."/>
            <person name="Bruemmer F."/>
            <person name="Labrenz M."/>
            <person name="Spormann A.M."/>
            <person name="Op Den Camp H."/>
            <person name="Overmann J."/>
            <person name="Amann R."/>
            <person name="Jetten M.S.M."/>
            <person name="Mascher T."/>
            <person name="Medema M.H."/>
            <person name="Devos D.P."/>
            <person name="Kaster A.-K."/>
            <person name="Ovreas L."/>
            <person name="Rohde M."/>
            <person name="Galperin M.Y."/>
            <person name="Jogler C."/>
        </authorList>
    </citation>
    <scope>NUCLEOTIDE SEQUENCE [LARGE SCALE GENOMIC DNA]</scope>
    <source>
        <strain evidence="2 3">Pla100</strain>
    </source>
</reference>
<evidence type="ECO:0000313" key="3">
    <source>
        <dbReference type="Proteomes" id="UP000316213"/>
    </source>
</evidence>
<dbReference type="EMBL" id="SJPM01000009">
    <property type="protein sequence ID" value="TWT93587.1"/>
    <property type="molecule type" value="Genomic_DNA"/>
</dbReference>
<feature type="region of interest" description="Disordered" evidence="1">
    <location>
        <begin position="56"/>
        <end position="82"/>
    </location>
</feature>
<evidence type="ECO:0000256" key="1">
    <source>
        <dbReference type="SAM" id="MobiDB-lite"/>
    </source>
</evidence>
<dbReference type="OrthoDB" id="272847at2"/>
<dbReference type="RefSeq" id="WP_146579406.1">
    <property type="nucleotide sequence ID" value="NZ_SJPM01000009.1"/>
</dbReference>
<sequence length="176" mass="18975">MIPDTKIDFSFDAIIGQRLFMLGVGLVLATIAGCGIDADSLATLEQAARQHVQMSQGIDGPATSPVSLSPSGELSFQPAFPERRDPFRVDQTEVERDEMVNVSSDIRVIGFAKLGQQQAILKIGDESKFVIVGDRIGDVEILGISPPRVRLRSGNLTWDASMFQNSMPALSGAVEN</sequence>
<feature type="compositionally biased region" description="Polar residues" evidence="1">
    <location>
        <begin position="64"/>
        <end position="74"/>
    </location>
</feature>
<name>A0A5C6A2P7_9BACT</name>
<proteinExistence type="predicted"/>
<accession>A0A5C6A2P7</accession>
<organism evidence="2 3">
    <name type="scientific">Neorhodopirellula pilleata</name>
    <dbReference type="NCBI Taxonomy" id="2714738"/>
    <lineage>
        <taxon>Bacteria</taxon>
        <taxon>Pseudomonadati</taxon>
        <taxon>Planctomycetota</taxon>
        <taxon>Planctomycetia</taxon>
        <taxon>Pirellulales</taxon>
        <taxon>Pirellulaceae</taxon>
        <taxon>Neorhodopirellula</taxon>
    </lineage>
</organism>
<comment type="caution">
    <text evidence="2">The sequence shown here is derived from an EMBL/GenBank/DDBJ whole genome shotgun (WGS) entry which is preliminary data.</text>
</comment>
<evidence type="ECO:0000313" key="2">
    <source>
        <dbReference type="EMBL" id="TWT93587.1"/>
    </source>
</evidence>
<dbReference type="PROSITE" id="PS51257">
    <property type="entry name" value="PROKAR_LIPOPROTEIN"/>
    <property type="match status" value="1"/>
</dbReference>
<protein>
    <submittedName>
        <fullName evidence="2">Uncharacterized protein</fullName>
    </submittedName>
</protein>
<dbReference type="AlphaFoldDB" id="A0A5C6A2P7"/>
<gene>
    <name evidence="2" type="ORF">Pla100_41050</name>
</gene>
<keyword evidence="3" id="KW-1185">Reference proteome</keyword>